<feature type="signal peptide" evidence="3">
    <location>
        <begin position="1"/>
        <end position="30"/>
    </location>
</feature>
<evidence type="ECO:0000313" key="5">
    <source>
        <dbReference type="EMBL" id="MBE0368138.1"/>
    </source>
</evidence>
<dbReference type="PROSITE" id="PS51257">
    <property type="entry name" value="PROKAR_LIPOPROTEIN"/>
    <property type="match status" value="1"/>
</dbReference>
<dbReference type="Proteomes" id="UP000615755">
    <property type="component" value="Unassembled WGS sequence"/>
</dbReference>
<accession>A0ABR9EAX6</accession>
<dbReference type="InterPro" id="IPR001466">
    <property type="entry name" value="Beta-lactam-related"/>
</dbReference>
<evidence type="ECO:0000259" key="4">
    <source>
        <dbReference type="Pfam" id="PF00144"/>
    </source>
</evidence>
<dbReference type="InterPro" id="IPR050491">
    <property type="entry name" value="AmpC-like"/>
</dbReference>
<comment type="caution">
    <text evidence="5">The sequence shown here is derived from an EMBL/GenBank/DDBJ whole genome shotgun (WGS) entry which is preliminary data.</text>
</comment>
<proteinExistence type="predicted"/>
<dbReference type="EMBL" id="AQGV01000012">
    <property type="protein sequence ID" value="MBE0368138.1"/>
    <property type="molecule type" value="Genomic_DNA"/>
</dbReference>
<dbReference type="SUPFAM" id="SSF56601">
    <property type="entry name" value="beta-lactamase/transpeptidase-like"/>
    <property type="match status" value="1"/>
</dbReference>
<feature type="domain" description="Beta-lactamase-related" evidence="4">
    <location>
        <begin position="61"/>
        <end position="431"/>
    </location>
</feature>
<dbReference type="RefSeq" id="WP_192507461.1">
    <property type="nucleotide sequence ID" value="NZ_AQGV01000012.1"/>
</dbReference>
<name>A0ABR9EAX6_9GAMM</name>
<sequence length="489" mass="55870">MNWPYQKPLSVISLCCICLLLSACFKDSVAKDNTITQQQIEKFNIIVNEYCDKNKQLFFGSIYVASGESEVYKANCGPQNIQKEVQFNTSNSKYRIGSNTKAFTAAILLKMLAHEDLKTKTIGDYLPWYPNNECKKVSLHNLLSMSSGIDDYSNNPEVFLNWGWRPYLGNASLDLNGPEAFANGFCTCTEQGDKPSFTPGSKFTYSNCNYYLIGNIIEQITAGKQGEIDPSYYFGNIVKEKILDTLSMHDSGTFNAIGIYENMTNGYVYKENPYLPCTTGRLPPTGGPAPYGNIFLNPYSNPLVLYSAGDMYSTVKDMHKWDQGLYGDKILNAEQKDRAFAPYQRTENKNECEYFGYGWFVTYINPSEYGMVADCPDTPTDFDNRMKKSDELKKYEKFLQYSGNYPYSWVTSFSRLLERDQSVMVFSNYNKAGYESDCIAEEIRNIIFYNDKHRTEQCQQILDNSEALKKKVESVRKLNWEECRGTTSE</sequence>
<keyword evidence="3" id="KW-0732">Signal</keyword>
<keyword evidence="6" id="KW-1185">Reference proteome</keyword>
<feature type="chain" id="PRO_5046860925" description="Beta-lactamase-related domain-containing protein" evidence="3">
    <location>
        <begin position="31"/>
        <end position="489"/>
    </location>
</feature>
<dbReference type="PANTHER" id="PTHR46825:SF11">
    <property type="entry name" value="PENICILLIN-BINDING PROTEIN 4"/>
    <property type="match status" value="1"/>
</dbReference>
<dbReference type="InterPro" id="IPR012338">
    <property type="entry name" value="Beta-lactam/transpept-like"/>
</dbReference>
<protein>
    <recommendedName>
        <fullName evidence="4">Beta-lactamase-related domain-containing protein</fullName>
    </recommendedName>
</protein>
<dbReference type="Gene3D" id="3.40.710.10">
    <property type="entry name" value="DD-peptidase/beta-lactamase superfamily"/>
    <property type="match status" value="1"/>
</dbReference>
<evidence type="ECO:0000256" key="1">
    <source>
        <dbReference type="ARBA" id="ARBA00004370"/>
    </source>
</evidence>
<gene>
    <name evidence="5" type="ORF">PAUR_a1672</name>
</gene>
<organism evidence="5 6">
    <name type="scientific">Pseudoalteromonas aurantia 208</name>
    <dbReference type="NCBI Taxonomy" id="1314867"/>
    <lineage>
        <taxon>Bacteria</taxon>
        <taxon>Pseudomonadati</taxon>
        <taxon>Pseudomonadota</taxon>
        <taxon>Gammaproteobacteria</taxon>
        <taxon>Alteromonadales</taxon>
        <taxon>Pseudoalteromonadaceae</taxon>
        <taxon>Pseudoalteromonas</taxon>
    </lineage>
</organism>
<dbReference type="PANTHER" id="PTHR46825">
    <property type="entry name" value="D-ALANYL-D-ALANINE-CARBOXYPEPTIDASE/ENDOPEPTIDASE AMPH"/>
    <property type="match status" value="1"/>
</dbReference>
<evidence type="ECO:0000256" key="2">
    <source>
        <dbReference type="ARBA" id="ARBA00023136"/>
    </source>
</evidence>
<evidence type="ECO:0000313" key="6">
    <source>
        <dbReference type="Proteomes" id="UP000615755"/>
    </source>
</evidence>
<dbReference type="Pfam" id="PF00144">
    <property type="entry name" value="Beta-lactamase"/>
    <property type="match status" value="1"/>
</dbReference>
<reference evidence="5 6" key="1">
    <citation type="submission" date="2015-03" db="EMBL/GenBank/DDBJ databases">
        <title>Genome sequence of Pseudoalteromonas aurantia.</title>
        <authorList>
            <person name="Xie B.-B."/>
            <person name="Rong J.-C."/>
            <person name="Qin Q.-L."/>
            <person name="Zhang Y.-Z."/>
        </authorList>
    </citation>
    <scope>NUCLEOTIDE SEQUENCE [LARGE SCALE GENOMIC DNA]</scope>
    <source>
        <strain evidence="5 6">208</strain>
    </source>
</reference>
<comment type="subcellular location">
    <subcellularLocation>
        <location evidence="1">Membrane</location>
    </subcellularLocation>
</comment>
<evidence type="ECO:0000256" key="3">
    <source>
        <dbReference type="SAM" id="SignalP"/>
    </source>
</evidence>
<keyword evidence="2" id="KW-0472">Membrane</keyword>